<keyword evidence="2" id="KW-0805">Transcription regulation</keyword>
<dbReference type="InterPro" id="IPR000843">
    <property type="entry name" value="HTH_LacI"/>
</dbReference>
<reference evidence="7" key="1">
    <citation type="submission" date="2020-05" db="EMBL/GenBank/DDBJ databases">
        <authorList>
            <person name="Chiriac C."/>
            <person name="Salcher M."/>
            <person name="Ghai R."/>
            <person name="Kavagutti S V."/>
        </authorList>
    </citation>
    <scope>NUCLEOTIDE SEQUENCE</scope>
</reference>
<dbReference type="Pfam" id="PF13377">
    <property type="entry name" value="Peripla_BP_3"/>
    <property type="match status" value="1"/>
</dbReference>
<evidence type="ECO:0000256" key="5">
    <source>
        <dbReference type="SAM" id="MobiDB-lite"/>
    </source>
</evidence>
<dbReference type="CDD" id="cd06288">
    <property type="entry name" value="PBP1_sucrose_transcription_regulator"/>
    <property type="match status" value="1"/>
</dbReference>
<evidence type="ECO:0000313" key="7">
    <source>
        <dbReference type="EMBL" id="CAB4689414.1"/>
    </source>
</evidence>
<evidence type="ECO:0000256" key="1">
    <source>
        <dbReference type="ARBA" id="ARBA00022491"/>
    </source>
</evidence>
<evidence type="ECO:0000256" key="3">
    <source>
        <dbReference type="ARBA" id="ARBA00023125"/>
    </source>
</evidence>
<dbReference type="SMART" id="SM00354">
    <property type="entry name" value="HTH_LACI"/>
    <property type="match status" value="1"/>
</dbReference>
<name>A0A6J6NY21_9ZZZZ</name>
<dbReference type="GO" id="GO:0000976">
    <property type="term" value="F:transcription cis-regulatory region binding"/>
    <property type="evidence" value="ECO:0007669"/>
    <property type="project" value="TreeGrafter"/>
</dbReference>
<dbReference type="PANTHER" id="PTHR30146:SF148">
    <property type="entry name" value="HTH-TYPE TRANSCRIPTIONAL REPRESSOR PURR-RELATED"/>
    <property type="match status" value="1"/>
</dbReference>
<keyword evidence="1" id="KW-0678">Repressor</keyword>
<proteinExistence type="predicted"/>
<feature type="region of interest" description="Disordered" evidence="5">
    <location>
        <begin position="338"/>
        <end position="362"/>
    </location>
</feature>
<gene>
    <name evidence="7" type="ORF">UFOPK2370_00849</name>
</gene>
<sequence length="362" mass="39408">MKHATLADVAKATGVSVSLVSLVLSGKAAKRCSPAVEAKIKKAAKDLGYRANRLARSLKEQQTRTLGMLSIEVATTPYAGQLLSAAQKTARSHDYELLFVEVENNAKSIEEAFGLLAEHQVVGTLIAAYFHSEVKLPKTTPKNLVLANCISNANKGKYPTIIPAEYSSFMQSLKLLGIAGHKNVGLIIDEVEWPAVEGRTKAFIDAAQNFGWIRANERIYKCANTNAESGYRATLEMMLRDPEITAIACYNDPLAMGTYQALKELKIGIPAQVSVVGFDDLELISGGLRPGLTTVRLPHYQMGREAVEQLIRICEEKDEIPMNVVEIQGELVVRDSVSVPRNTSASNSSSTDSALSNQEEEK</sequence>
<dbReference type="GO" id="GO:0003700">
    <property type="term" value="F:DNA-binding transcription factor activity"/>
    <property type="evidence" value="ECO:0007669"/>
    <property type="project" value="TreeGrafter"/>
</dbReference>
<protein>
    <submittedName>
        <fullName evidence="7">Unannotated protein</fullName>
    </submittedName>
</protein>
<dbReference type="SUPFAM" id="SSF53822">
    <property type="entry name" value="Periplasmic binding protein-like I"/>
    <property type="match status" value="1"/>
</dbReference>
<dbReference type="EMBL" id="CAEZXK010000021">
    <property type="protein sequence ID" value="CAB4689414.1"/>
    <property type="molecule type" value="Genomic_DNA"/>
</dbReference>
<dbReference type="InterPro" id="IPR010982">
    <property type="entry name" value="Lambda_DNA-bd_dom_sf"/>
</dbReference>
<dbReference type="InterPro" id="IPR046335">
    <property type="entry name" value="LacI/GalR-like_sensor"/>
</dbReference>
<keyword evidence="4" id="KW-0804">Transcription</keyword>
<evidence type="ECO:0000256" key="4">
    <source>
        <dbReference type="ARBA" id="ARBA00023163"/>
    </source>
</evidence>
<dbReference type="SUPFAM" id="SSF47413">
    <property type="entry name" value="lambda repressor-like DNA-binding domains"/>
    <property type="match status" value="1"/>
</dbReference>
<dbReference type="Gene3D" id="3.40.50.2300">
    <property type="match status" value="2"/>
</dbReference>
<keyword evidence="3" id="KW-0238">DNA-binding</keyword>
<feature type="domain" description="HTH lacI-type" evidence="6">
    <location>
        <begin position="4"/>
        <end position="60"/>
    </location>
</feature>
<evidence type="ECO:0000256" key="2">
    <source>
        <dbReference type="ARBA" id="ARBA00023015"/>
    </source>
</evidence>
<evidence type="ECO:0000259" key="6">
    <source>
        <dbReference type="PROSITE" id="PS50932"/>
    </source>
</evidence>
<feature type="compositionally biased region" description="Low complexity" evidence="5">
    <location>
        <begin position="342"/>
        <end position="362"/>
    </location>
</feature>
<organism evidence="7">
    <name type="scientific">freshwater metagenome</name>
    <dbReference type="NCBI Taxonomy" id="449393"/>
    <lineage>
        <taxon>unclassified sequences</taxon>
        <taxon>metagenomes</taxon>
        <taxon>ecological metagenomes</taxon>
    </lineage>
</organism>
<dbReference type="PROSITE" id="PS50932">
    <property type="entry name" value="HTH_LACI_2"/>
    <property type="match status" value="1"/>
</dbReference>
<accession>A0A6J6NY21</accession>
<dbReference type="PANTHER" id="PTHR30146">
    <property type="entry name" value="LACI-RELATED TRANSCRIPTIONAL REPRESSOR"/>
    <property type="match status" value="1"/>
</dbReference>
<dbReference type="AlphaFoldDB" id="A0A6J6NY21"/>
<dbReference type="Gene3D" id="1.10.260.40">
    <property type="entry name" value="lambda repressor-like DNA-binding domains"/>
    <property type="match status" value="1"/>
</dbReference>
<dbReference type="InterPro" id="IPR028082">
    <property type="entry name" value="Peripla_BP_I"/>
</dbReference>
<dbReference type="Pfam" id="PF00356">
    <property type="entry name" value="LacI"/>
    <property type="match status" value="1"/>
</dbReference>